<gene>
    <name evidence="1" type="ORF">QK289_14985</name>
</gene>
<dbReference type="Proteomes" id="UP001243286">
    <property type="component" value="Unassembled WGS sequence"/>
</dbReference>
<dbReference type="RefSeq" id="WP_014970376.1">
    <property type="nucleotide sequence ID" value="NZ_JASBQV010000036.1"/>
</dbReference>
<sequence>MRKTVLALLLLGMIGGIGWFFLEQEQDETFEQIVRARVTKHVAEQYGKETIIAVRSAYDKMASSKEARHQVAVQLKTDPRGEYQVFRLAKQQVVFIGRTRSLPERE</sequence>
<evidence type="ECO:0008006" key="3">
    <source>
        <dbReference type="Google" id="ProtNLM"/>
    </source>
</evidence>
<keyword evidence="2" id="KW-1185">Reference proteome</keyword>
<accession>A0ABT6R5S7</accession>
<dbReference type="EMBL" id="JASBQV010000036">
    <property type="protein sequence ID" value="MDI3236317.1"/>
    <property type="molecule type" value="Genomic_DNA"/>
</dbReference>
<evidence type="ECO:0000313" key="2">
    <source>
        <dbReference type="Proteomes" id="UP001243286"/>
    </source>
</evidence>
<proteinExistence type="predicted"/>
<name>A0ABT6R5S7_9BACL</name>
<reference evidence="1 2" key="1">
    <citation type="submission" date="2023-04" db="EMBL/GenBank/DDBJ databases">
        <title>Antarctic isolates genomes.</title>
        <authorList>
            <person name="Dimov S.G."/>
        </authorList>
    </citation>
    <scope>NUCLEOTIDE SEQUENCE [LARGE SCALE GENOMIC DNA]</scope>
    <source>
        <strain evidence="1 2">AL19</strain>
    </source>
</reference>
<comment type="caution">
    <text evidence="1">The sequence shown here is derived from an EMBL/GenBank/DDBJ whole genome shotgun (WGS) entry which is preliminary data.</text>
</comment>
<organism evidence="1 2">
    <name type="scientific">Exiguobacterium antarcticum</name>
    <dbReference type="NCBI Taxonomy" id="132920"/>
    <lineage>
        <taxon>Bacteria</taxon>
        <taxon>Bacillati</taxon>
        <taxon>Bacillota</taxon>
        <taxon>Bacilli</taxon>
        <taxon>Bacillales</taxon>
        <taxon>Bacillales Family XII. Incertae Sedis</taxon>
        <taxon>Exiguobacterium</taxon>
    </lineage>
</organism>
<evidence type="ECO:0000313" key="1">
    <source>
        <dbReference type="EMBL" id="MDI3236317.1"/>
    </source>
</evidence>
<protein>
    <recommendedName>
        <fullName evidence="3">DUF3139 domain-containing protein</fullName>
    </recommendedName>
</protein>